<dbReference type="InterPro" id="IPR001254">
    <property type="entry name" value="Trypsin_dom"/>
</dbReference>
<dbReference type="AlphaFoldDB" id="A0A915DYQ4"/>
<keyword evidence="3" id="KW-0732">Signal</keyword>
<dbReference type="PRINTS" id="PR00722">
    <property type="entry name" value="CHYMOTRYPSIN"/>
</dbReference>
<dbReference type="PROSITE" id="PS50240">
    <property type="entry name" value="TRYPSIN_DOM"/>
    <property type="match status" value="1"/>
</dbReference>
<evidence type="ECO:0000313" key="5">
    <source>
        <dbReference type="Proteomes" id="UP000887574"/>
    </source>
</evidence>
<accession>A0A915DYQ4</accession>
<sequence length="324" mass="35700">MARSLPASISLFFASICLFVMVAGISAQTDKQVADEKLCLQKCGQMEPTKDDPTARIIGGHSSPDHSFPFVVCIEGISSCGVAETAERFTGFIIDELWILTAAHPLYIHKSQLARCPAFEYWGPMSPTWLLRPVERVKIYPGINDVENIPPGFETVIPMQIYIKTGFNPAEQNVMLNDVALLKLAKRLDIGSETMRKELAMSDFEQIDLDGNAKKLKFYTIEKKLEVVAYAKKAKSINSPASATMLIGSVFANGWNRKSCSGDSGAPLMSFKDGRWYATGVASSIQTMGYTNKIIQISTRASQLIAIGSRKSLERDMCQLLPRA</sequence>
<organism evidence="5 6">
    <name type="scientific">Ditylenchus dipsaci</name>
    <dbReference type="NCBI Taxonomy" id="166011"/>
    <lineage>
        <taxon>Eukaryota</taxon>
        <taxon>Metazoa</taxon>
        <taxon>Ecdysozoa</taxon>
        <taxon>Nematoda</taxon>
        <taxon>Chromadorea</taxon>
        <taxon>Rhabditida</taxon>
        <taxon>Tylenchina</taxon>
        <taxon>Tylenchomorpha</taxon>
        <taxon>Sphaerularioidea</taxon>
        <taxon>Anguinidae</taxon>
        <taxon>Anguininae</taxon>
        <taxon>Ditylenchus</taxon>
    </lineage>
</organism>
<keyword evidence="1" id="KW-1015">Disulfide bond</keyword>
<comment type="similarity">
    <text evidence="2">Belongs to the peptidase S1 family. CLIP subfamily.</text>
</comment>
<dbReference type="InterPro" id="IPR051487">
    <property type="entry name" value="Ser/Thr_Proteases_Immune/Dev"/>
</dbReference>
<reference evidence="6" key="1">
    <citation type="submission" date="2022-11" db="UniProtKB">
        <authorList>
            <consortium name="WormBaseParasite"/>
        </authorList>
    </citation>
    <scope>IDENTIFICATION</scope>
</reference>
<evidence type="ECO:0000313" key="6">
    <source>
        <dbReference type="WBParaSite" id="jg24351"/>
    </source>
</evidence>
<dbReference type="Gene3D" id="2.40.10.10">
    <property type="entry name" value="Trypsin-like serine proteases"/>
    <property type="match status" value="1"/>
</dbReference>
<evidence type="ECO:0000256" key="2">
    <source>
        <dbReference type="ARBA" id="ARBA00024195"/>
    </source>
</evidence>
<feature type="signal peptide" evidence="3">
    <location>
        <begin position="1"/>
        <end position="27"/>
    </location>
</feature>
<dbReference type="InterPro" id="IPR009003">
    <property type="entry name" value="Peptidase_S1_PA"/>
</dbReference>
<dbReference type="Proteomes" id="UP000887574">
    <property type="component" value="Unplaced"/>
</dbReference>
<proteinExistence type="inferred from homology"/>
<evidence type="ECO:0000256" key="1">
    <source>
        <dbReference type="ARBA" id="ARBA00023157"/>
    </source>
</evidence>
<feature type="domain" description="Peptidase S1" evidence="4">
    <location>
        <begin position="57"/>
        <end position="292"/>
    </location>
</feature>
<dbReference type="WBParaSite" id="jg24351">
    <property type="protein sequence ID" value="jg24351"/>
    <property type="gene ID" value="jg24351"/>
</dbReference>
<name>A0A915DYQ4_9BILA</name>
<protein>
    <submittedName>
        <fullName evidence="6">Peptidase S1 domain-containing protein</fullName>
    </submittedName>
</protein>
<dbReference type="InterPro" id="IPR001314">
    <property type="entry name" value="Peptidase_S1A"/>
</dbReference>
<keyword evidence="5" id="KW-1185">Reference proteome</keyword>
<evidence type="ECO:0000256" key="3">
    <source>
        <dbReference type="SAM" id="SignalP"/>
    </source>
</evidence>
<dbReference type="GO" id="GO:0006508">
    <property type="term" value="P:proteolysis"/>
    <property type="evidence" value="ECO:0007669"/>
    <property type="project" value="InterPro"/>
</dbReference>
<dbReference type="Pfam" id="PF00089">
    <property type="entry name" value="Trypsin"/>
    <property type="match status" value="2"/>
</dbReference>
<dbReference type="SUPFAM" id="SSF50494">
    <property type="entry name" value="Trypsin-like serine proteases"/>
    <property type="match status" value="1"/>
</dbReference>
<dbReference type="PANTHER" id="PTHR24256">
    <property type="entry name" value="TRYPTASE-RELATED"/>
    <property type="match status" value="1"/>
</dbReference>
<dbReference type="GO" id="GO:0004252">
    <property type="term" value="F:serine-type endopeptidase activity"/>
    <property type="evidence" value="ECO:0007669"/>
    <property type="project" value="InterPro"/>
</dbReference>
<dbReference type="InterPro" id="IPR043504">
    <property type="entry name" value="Peptidase_S1_PA_chymotrypsin"/>
</dbReference>
<dbReference type="SMART" id="SM00020">
    <property type="entry name" value="Tryp_SPc"/>
    <property type="match status" value="1"/>
</dbReference>
<feature type="chain" id="PRO_5037387469" evidence="3">
    <location>
        <begin position="28"/>
        <end position="324"/>
    </location>
</feature>
<evidence type="ECO:0000259" key="4">
    <source>
        <dbReference type="PROSITE" id="PS50240"/>
    </source>
</evidence>